<dbReference type="AlphaFoldDB" id="A0A9E7QZR0"/>
<proteinExistence type="predicted"/>
<dbReference type="InterPro" id="IPR009078">
    <property type="entry name" value="Ferritin-like_SF"/>
</dbReference>
<sequence>MNADEFVDEVREANRTALSRLGSSKSLYADTMGEMDTDTVLTAAADAEFHAAETYAAWADDEDDTEVAEAFAATADEEQDHYETVVSKLGAHDPSDELPAIQTYLRHREGTVARLGAFVGRTLAAEKSKEQLTGFFVGQADPQTAGTFREMGGDLDTQLARATSLLADRCDTEDEWDVALAAASEAIQAAYEEYTERLEGMGVNPKPVC</sequence>
<organism evidence="1 2">
    <name type="scientific">Salinirubellus salinus</name>
    <dbReference type="NCBI Taxonomy" id="1364945"/>
    <lineage>
        <taxon>Archaea</taxon>
        <taxon>Methanobacteriati</taxon>
        <taxon>Methanobacteriota</taxon>
        <taxon>Stenosarchaea group</taxon>
        <taxon>Halobacteria</taxon>
        <taxon>Halobacteriales</taxon>
        <taxon>Natronomonadaceae</taxon>
        <taxon>Salinirubellus</taxon>
    </lineage>
</organism>
<name>A0A9E7QZR0_9EURY</name>
<accession>A0A9E7QZR0</accession>
<dbReference type="InterPro" id="IPR012347">
    <property type="entry name" value="Ferritin-like"/>
</dbReference>
<dbReference type="GeneID" id="74943313"/>
<dbReference type="EMBL" id="CP104003">
    <property type="protein sequence ID" value="UWM53024.1"/>
    <property type="molecule type" value="Genomic_DNA"/>
</dbReference>
<protein>
    <submittedName>
        <fullName evidence="1">Rubrerythrin family protein</fullName>
    </submittedName>
</protein>
<dbReference type="RefSeq" id="WP_260592019.1">
    <property type="nucleotide sequence ID" value="NZ_CP104003.1"/>
</dbReference>
<keyword evidence="2" id="KW-1185">Reference proteome</keyword>
<dbReference type="Proteomes" id="UP001057580">
    <property type="component" value="Chromosome"/>
</dbReference>
<dbReference type="KEGG" id="ssai:N0B31_12785"/>
<evidence type="ECO:0000313" key="2">
    <source>
        <dbReference type="Proteomes" id="UP001057580"/>
    </source>
</evidence>
<dbReference type="Gene3D" id="1.20.1260.10">
    <property type="match status" value="1"/>
</dbReference>
<dbReference type="SUPFAM" id="SSF47240">
    <property type="entry name" value="Ferritin-like"/>
    <property type="match status" value="1"/>
</dbReference>
<gene>
    <name evidence="1" type="ORF">N0B31_12785</name>
</gene>
<evidence type="ECO:0000313" key="1">
    <source>
        <dbReference type="EMBL" id="UWM53024.1"/>
    </source>
</evidence>
<reference evidence="1" key="1">
    <citation type="submission" date="2022-09" db="EMBL/GenBank/DDBJ databases">
        <title>Diverse halophilic archaea isolated from saline environments.</title>
        <authorList>
            <person name="Cui H.-L."/>
        </authorList>
    </citation>
    <scope>NUCLEOTIDE SEQUENCE</scope>
    <source>
        <strain evidence="1">ZS-35-S2</strain>
    </source>
</reference>